<dbReference type="Pfam" id="PF14547">
    <property type="entry name" value="Hydrophob_seed"/>
    <property type="match status" value="1"/>
</dbReference>
<accession>A0A2S3INU8</accession>
<evidence type="ECO:0000259" key="2">
    <source>
        <dbReference type="SMART" id="SM00499"/>
    </source>
</evidence>
<dbReference type="PANTHER" id="PTHR31731">
    <property type="match status" value="1"/>
</dbReference>
<protein>
    <recommendedName>
        <fullName evidence="2">Bifunctional inhibitor/plant lipid transfer protein/seed storage helical domain-containing protein</fullName>
    </recommendedName>
</protein>
<dbReference type="AlphaFoldDB" id="A0A2S3INU8"/>
<dbReference type="CDD" id="cd01958">
    <property type="entry name" value="HPS_like"/>
    <property type="match status" value="1"/>
</dbReference>
<feature type="domain" description="Bifunctional inhibitor/plant lipid transfer protein/seed storage helical" evidence="2">
    <location>
        <begin position="56"/>
        <end position="137"/>
    </location>
</feature>
<dbReference type="Gene3D" id="1.10.110.10">
    <property type="entry name" value="Plant lipid-transfer and hydrophobic proteins"/>
    <property type="match status" value="1"/>
</dbReference>
<dbReference type="SMART" id="SM00499">
    <property type="entry name" value="AAI"/>
    <property type="match status" value="1"/>
</dbReference>
<reference evidence="3" key="1">
    <citation type="submission" date="2018-04" db="EMBL/GenBank/DDBJ databases">
        <title>WGS assembly of Panicum hallii.</title>
        <authorList>
            <person name="Lovell J."/>
            <person name="Jenkins J."/>
            <person name="Lowry D."/>
            <person name="Mamidi S."/>
            <person name="Sreedasyam A."/>
            <person name="Weng X."/>
            <person name="Barry K."/>
            <person name="Bonette J."/>
            <person name="Campitelli B."/>
            <person name="Daum C."/>
            <person name="Gordon S."/>
            <person name="Gould B."/>
            <person name="Lipzen A."/>
            <person name="Macqueen A."/>
            <person name="Palacio-Mejia J."/>
            <person name="Plott C."/>
            <person name="Shakirov E."/>
            <person name="Shu S."/>
            <person name="Yoshinaga Y."/>
            <person name="Zane M."/>
            <person name="Rokhsar D."/>
            <person name="Grimwood J."/>
            <person name="Schmutz J."/>
            <person name="Juenger T."/>
        </authorList>
    </citation>
    <scope>NUCLEOTIDE SEQUENCE [LARGE SCALE GENOMIC DNA]</scope>
    <source>
        <strain evidence="3">FIL2</strain>
    </source>
</reference>
<proteinExistence type="predicted"/>
<name>A0A2S3INU8_9POAL</name>
<gene>
    <name evidence="3" type="ORF">PAHAL_9G392900</name>
</gene>
<dbReference type="InterPro" id="IPR051636">
    <property type="entry name" value="Plant_LTP/defense-related"/>
</dbReference>
<evidence type="ECO:0000313" key="3">
    <source>
        <dbReference type="EMBL" id="PAN48587.1"/>
    </source>
</evidence>
<evidence type="ECO:0000256" key="1">
    <source>
        <dbReference type="SAM" id="SignalP"/>
    </source>
</evidence>
<dbReference type="EMBL" id="CM008054">
    <property type="protein sequence ID" value="PAN48587.1"/>
    <property type="molecule type" value="Genomic_DNA"/>
</dbReference>
<dbReference type="Gramene" id="PAN48587">
    <property type="protein sequence ID" value="PAN48587"/>
    <property type="gene ID" value="PAHAL_9G392900"/>
</dbReference>
<dbReference type="InterPro" id="IPR027923">
    <property type="entry name" value="Hydrophob_seed_dom"/>
</dbReference>
<organism evidence="3">
    <name type="scientific">Panicum hallii</name>
    <dbReference type="NCBI Taxonomy" id="206008"/>
    <lineage>
        <taxon>Eukaryota</taxon>
        <taxon>Viridiplantae</taxon>
        <taxon>Streptophyta</taxon>
        <taxon>Embryophyta</taxon>
        <taxon>Tracheophyta</taxon>
        <taxon>Spermatophyta</taxon>
        <taxon>Magnoliopsida</taxon>
        <taxon>Liliopsida</taxon>
        <taxon>Poales</taxon>
        <taxon>Poaceae</taxon>
        <taxon>PACMAD clade</taxon>
        <taxon>Panicoideae</taxon>
        <taxon>Panicodae</taxon>
        <taxon>Paniceae</taxon>
        <taxon>Panicinae</taxon>
        <taxon>Panicum</taxon>
        <taxon>Panicum sect. Panicum</taxon>
    </lineage>
</organism>
<dbReference type="InterPro" id="IPR016140">
    <property type="entry name" value="Bifunc_inhib/LTP/seed_store"/>
</dbReference>
<dbReference type="SUPFAM" id="SSF47699">
    <property type="entry name" value="Bifunctional inhibitor/lipid-transfer protein/seed storage 2S albumin"/>
    <property type="match status" value="1"/>
</dbReference>
<sequence length="140" mass="14242">MAPRLALLLAVTLLRAAASSGCEYSTCLPPATPYPQPPSGGGGGDGGGGGYSSGSCPIDALKLEVCADVLHLLRLRVGVPDGERCCPLLEGLADLDAAVCLCLAIRANVLGVVLDVPVDLTLLLNFCHKDRVAGFVCPAN</sequence>
<feature type="chain" id="PRO_5015410330" description="Bifunctional inhibitor/plant lipid transfer protein/seed storage helical domain-containing protein" evidence="1">
    <location>
        <begin position="22"/>
        <end position="140"/>
    </location>
</feature>
<dbReference type="InterPro" id="IPR036312">
    <property type="entry name" value="Bifun_inhib/LTP/seed_sf"/>
</dbReference>
<keyword evidence="1" id="KW-0732">Signal</keyword>
<dbReference type="Proteomes" id="UP000243499">
    <property type="component" value="Chromosome 9"/>
</dbReference>
<feature type="signal peptide" evidence="1">
    <location>
        <begin position="1"/>
        <end position="21"/>
    </location>
</feature>